<dbReference type="Proteomes" id="UP001335648">
    <property type="component" value="Unassembled WGS sequence"/>
</dbReference>
<organism evidence="1 2">
    <name type="scientific">Champsocephalus esox</name>
    <name type="common">pike icefish</name>
    <dbReference type="NCBI Taxonomy" id="159716"/>
    <lineage>
        <taxon>Eukaryota</taxon>
        <taxon>Metazoa</taxon>
        <taxon>Chordata</taxon>
        <taxon>Craniata</taxon>
        <taxon>Vertebrata</taxon>
        <taxon>Euteleostomi</taxon>
        <taxon>Actinopterygii</taxon>
        <taxon>Neopterygii</taxon>
        <taxon>Teleostei</taxon>
        <taxon>Neoteleostei</taxon>
        <taxon>Acanthomorphata</taxon>
        <taxon>Eupercaria</taxon>
        <taxon>Perciformes</taxon>
        <taxon>Notothenioidei</taxon>
        <taxon>Channichthyidae</taxon>
        <taxon>Champsocephalus</taxon>
    </lineage>
</organism>
<dbReference type="EMBL" id="JAULUE010002049">
    <property type="protein sequence ID" value="KAK5907865.1"/>
    <property type="molecule type" value="Genomic_DNA"/>
</dbReference>
<keyword evidence="2" id="KW-1185">Reference proteome</keyword>
<reference evidence="1 2" key="1">
    <citation type="journal article" date="2023" name="Mol. Biol. Evol.">
        <title>Genomics of Secondarily Temperate Adaptation in the Only Non-Antarctic Icefish.</title>
        <authorList>
            <person name="Rivera-Colon A.G."/>
            <person name="Rayamajhi N."/>
            <person name="Minhas B.F."/>
            <person name="Madrigal G."/>
            <person name="Bilyk K.T."/>
            <person name="Yoon V."/>
            <person name="Hune M."/>
            <person name="Gregory S."/>
            <person name="Cheng C.H.C."/>
            <person name="Catchen J.M."/>
        </authorList>
    </citation>
    <scope>NUCLEOTIDE SEQUENCE [LARGE SCALE GENOMIC DNA]</scope>
    <source>
        <strain evidence="1">JC2023a</strain>
    </source>
</reference>
<accession>A0AAN8CQB8</accession>
<protein>
    <submittedName>
        <fullName evidence="1">Uncharacterized protein</fullName>
    </submittedName>
</protein>
<proteinExistence type="predicted"/>
<dbReference type="AlphaFoldDB" id="A0AAN8CQB8"/>
<comment type="caution">
    <text evidence="1">The sequence shown here is derived from an EMBL/GenBank/DDBJ whole genome shotgun (WGS) entry which is preliminary data.</text>
</comment>
<name>A0AAN8CQB8_9TELE</name>
<sequence>MVTTRLDLDVLTCVPPYRERRVLRGSDDGGLKGQFACFRVGVHDVLLQWEPDAKQRDYFRTYRGKCPLGSELPGGTERTRLPSRSSRFLPVPIAQTTTFKTPKLPHPATRGSAAAVHPFLRWQHVT</sequence>
<evidence type="ECO:0000313" key="1">
    <source>
        <dbReference type="EMBL" id="KAK5907865.1"/>
    </source>
</evidence>
<evidence type="ECO:0000313" key="2">
    <source>
        <dbReference type="Proteomes" id="UP001335648"/>
    </source>
</evidence>
<gene>
    <name evidence="1" type="ORF">CesoFtcFv8_005670</name>
</gene>